<dbReference type="Gene3D" id="3.80.10.10">
    <property type="entry name" value="Ribonuclease Inhibitor"/>
    <property type="match status" value="2"/>
</dbReference>
<accession>A0AAN9TCY7</accession>
<evidence type="ECO:0000256" key="5">
    <source>
        <dbReference type="SAM" id="SignalP"/>
    </source>
</evidence>
<dbReference type="SUPFAM" id="SSF52058">
    <property type="entry name" value="L domain-like"/>
    <property type="match status" value="1"/>
</dbReference>
<dbReference type="InterPro" id="IPR001611">
    <property type="entry name" value="Leu-rich_rpt"/>
</dbReference>
<gene>
    <name evidence="6" type="ORF">V9T40_000478</name>
</gene>
<dbReference type="Proteomes" id="UP001367676">
    <property type="component" value="Unassembled WGS sequence"/>
</dbReference>
<dbReference type="PANTHER" id="PTHR24369">
    <property type="entry name" value="ANTIGEN BSP, PUTATIVE-RELATED"/>
    <property type="match status" value="1"/>
</dbReference>
<dbReference type="PROSITE" id="PS51450">
    <property type="entry name" value="LRR"/>
    <property type="match status" value="2"/>
</dbReference>
<feature type="transmembrane region" description="Helical" evidence="4">
    <location>
        <begin position="414"/>
        <end position="436"/>
    </location>
</feature>
<keyword evidence="4" id="KW-0812">Transmembrane</keyword>
<evidence type="ECO:0000256" key="4">
    <source>
        <dbReference type="SAM" id="Phobius"/>
    </source>
</evidence>
<evidence type="ECO:0000313" key="6">
    <source>
        <dbReference type="EMBL" id="KAK7579849.1"/>
    </source>
</evidence>
<reference evidence="6 7" key="1">
    <citation type="submission" date="2024-03" db="EMBL/GenBank/DDBJ databases">
        <title>Adaptation during the transition from Ophiocordyceps entomopathogen to insect associate is accompanied by gene loss and intensified selection.</title>
        <authorList>
            <person name="Ward C.M."/>
            <person name="Onetto C.A."/>
            <person name="Borneman A.R."/>
        </authorList>
    </citation>
    <scope>NUCLEOTIDE SEQUENCE [LARGE SCALE GENOMIC DNA]</scope>
    <source>
        <strain evidence="6">AWRI1</strain>
        <tissue evidence="6">Single Adult Female</tissue>
    </source>
</reference>
<keyword evidence="3" id="KW-0677">Repeat</keyword>
<dbReference type="InterPro" id="IPR003591">
    <property type="entry name" value="Leu-rich_rpt_typical-subtyp"/>
</dbReference>
<dbReference type="GO" id="GO:0005886">
    <property type="term" value="C:plasma membrane"/>
    <property type="evidence" value="ECO:0007669"/>
    <property type="project" value="TreeGrafter"/>
</dbReference>
<evidence type="ECO:0000313" key="7">
    <source>
        <dbReference type="Proteomes" id="UP001367676"/>
    </source>
</evidence>
<dbReference type="InterPro" id="IPR032675">
    <property type="entry name" value="LRR_dom_sf"/>
</dbReference>
<evidence type="ECO:0000256" key="3">
    <source>
        <dbReference type="ARBA" id="ARBA00022737"/>
    </source>
</evidence>
<dbReference type="AlphaFoldDB" id="A0AAN9TCY7"/>
<keyword evidence="2 5" id="KW-0732">Signal</keyword>
<evidence type="ECO:0000256" key="2">
    <source>
        <dbReference type="ARBA" id="ARBA00022729"/>
    </source>
</evidence>
<evidence type="ECO:0000256" key="1">
    <source>
        <dbReference type="ARBA" id="ARBA00022614"/>
    </source>
</evidence>
<feature type="signal peptide" evidence="5">
    <location>
        <begin position="1"/>
        <end position="15"/>
    </location>
</feature>
<organism evidence="6 7">
    <name type="scientific">Parthenolecanium corni</name>
    <dbReference type="NCBI Taxonomy" id="536013"/>
    <lineage>
        <taxon>Eukaryota</taxon>
        <taxon>Metazoa</taxon>
        <taxon>Ecdysozoa</taxon>
        <taxon>Arthropoda</taxon>
        <taxon>Hexapoda</taxon>
        <taxon>Insecta</taxon>
        <taxon>Pterygota</taxon>
        <taxon>Neoptera</taxon>
        <taxon>Paraneoptera</taxon>
        <taxon>Hemiptera</taxon>
        <taxon>Sternorrhyncha</taxon>
        <taxon>Coccoidea</taxon>
        <taxon>Coccidae</taxon>
        <taxon>Parthenolecanium</taxon>
    </lineage>
</organism>
<dbReference type="InterPro" id="IPR050541">
    <property type="entry name" value="LRR_TM_domain-containing"/>
</dbReference>
<keyword evidence="4" id="KW-1133">Transmembrane helix</keyword>
<protein>
    <submittedName>
        <fullName evidence="6">Uncharacterized protein</fullName>
    </submittedName>
</protein>
<dbReference type="PANTHER" id="PTHR24369:SF210">
    <property type="entry name" value="CHAOPTIN-RELATED"/>
    <property type="match status" value="1"/>
</dbReference>
<sequence>MLLFRSALLIGAAVATLQAPSEDICSLCECKANLLDCSKKTISKLPSFGNETDAIAVTFAHCSFNNVRQLPKLAVRNLSFAFNDIVKLDDAAFMNLASLQSLDLSFNLLTADSLLPNVFRGRFAPDQYEPLRSLKELNLAHNQLHTLHPDAFVHLVNLEVLKLNGNPIKIITFGVITAISSLPFLKELDLSRTSIKAIPENLFHSPKYLEVLDLSFNSFTKPPVELETTHRLGQLSLNGNPIKRIRTFINLPYLKILHLSNMPELVSIEERSLSGMPFLEELYCSNNQKLVKIAKTALSAVHSEEEGETWPLLNVLELNNNSLQSIDRHLVARWDHLKVINLQNNPWMCDCENQWLVSTLTPIIEKTQPEMFTSFKCAKPVEMKNLQILELSHRNYQMRCLDLYNHTPEKDVKLLMVVSMVAIILAPVLMAVAIYYKRQQRARLRYNKLFSKASFLRYSQLKLIPDERI</sequence>
<keyword evidence="7" id="KW-1185">Reference proteome</keyword>
<feature type="chain" id="PRO_5042915697" evidence="5">
    <location>
        <begin position="16"/>
        <end position="469"/>
    </location>
</feature>
<keyword evidence="1" id="KW-0433">Leucine-rich repeat</keyword>
<dbReference type="Pfam" id="PF13855">
    <property type="entry name" value="LRR_8"/>
    <property type="match status" value="2"/>
</dbReference>
<dbReference type="SMART" id="SM00369">
    <property type="entry name" value="LRR_TYP"/>
    <property type="match status" value="6"/>
</dbReference>
<keyword evidence="4" id="KW-0472">Membrane</keyword>
<comment type="caution">
    <text evidence="6">The sequence shown here is derived from an EMBL/GenBank/DDBJ whole genome shotgun (WGS) entry which is preliminary data.</text>
</comment>
<proteinExistence type="predicted"/>
<dbReference type="EMBL" id="JBBCAQ010000034">
    <property type="protein sequence ID" value="KAK7579849.1"/>
    <property type="molecule type" value="Genomic_DNA"/>
</dbReference>
<name>A0AAN9TCY7_9HEMI</name>